<organism evidence="2 3">
    <name type="scientific">Daphnia sinensis</name>
    <dbReference type="NCBI Taxonomy" id="1820382"/>
    <lineage>
        <taxon>Eukaryota</taxon>
        <taxon>Metazoa</taxon>
        <taxon>Ecdysozoa</taxon>
        <taxon>Arthropoda</taxon>
        <taxon>Crustacea</taxon>
        <taxon>Branchiopoda</taxon>
        <taxon>Diplostraca</taxon>
        <taxon>Cladocera</taxon>
        <taxon>Anomopoda</taxon>
        <taxon>Daphniidae</taxon>
        <taxon>Daphnia</taxon>
        <taxon>Daphnia similis group</taxon>
    </lineage>
</organism>
<protein>
    <recommendedName>
        <fullName evidence="1">Schlafen AlbA-2 domain-containing protein</fullName>
    </recommendedName>
</protein>
<proteinExistence type="predicted"/>
<dbReference type="AlphaFoldDB" id="A0AAD5KEB6"/>
<evidence type="ECO:0000259" key="1">
    <source>
        <dbReference type="Pfam" id="PF04326"/>
    </source>
</evidence>
<dbReference type="Pfam" id="PF04326">
    <property type="entry name" value="SLFN_AlbA_2"/>
    <property type="match status" value="1"/>
</dbReference>
<dbReference type="InterPro" id="IPR038461">
    <property type="entry name" value="Schlafen_AlbA_2_dom_sf"/>
</dbReference>
<sequence>MEENKNIDKKSLKFLNGKNTDWNELAKDCVCFANAQGGFIYIGIEDKAILPSEKQKIADRNLPDIIQKNIAHRTVNVFRNAQTIASTTDGKYYVRVHDECKPVPPDEMARLAADKNAFVWEEQTTKKVLASQFDEVKRRTFLNDIRYSQRVSRFIKEMNDDEILDFYFIQKNGFLTNLGILWIGKRNDRASLLYPPAIQVIRYDDKVKSMEVTLG</sequence>
<dbReference type="Proteomes" id="UP000820818">
    <property type="component" value="Unassembled WGS sequence"/>
</dbReference>
<feature type="domain" description="Schlafen AlbA-2" evidence="1">
    <location>
        <begin position="3"/>
        <end position="70"/>
    </location>
</feature>
<dbReference type="Gene3D" id="3.30.950.30">
    <property type="entry name" value="Schlafen, AAA domain"/>
    <property type="match status" value="1"/>
</dbReference>
<keyword evidence="3" id="KW-1185">Reference proteome</keyword>
<evidence type="ECO:0000313" key="2">
    <source>
        <dbReference type="EMBL" id="KAI9549337.1"/>
    </source>
</evidence>
<gene>
    <name evidence="2" type="ORF">GHT06_003703</name>
</gene>
<dbReference type="EMBL" id="WJBH02000308">
    <property type="protein sequence ID" value="KAI9549337.1"/>
    <property type="molecule type" value="Genomic_DNA"/>
</dbReference>
<dbReference type="PANTHER" id="PTHR30595">
    <property type="entry name" value="GLPR-RELATED TRANSCRIPTIONAL REPRESSOR"/>
    <property type="match status" value="1"/>
</dbReference>
<dbReference type="InterPro" id="IPR007421">
    <property type="entry name" value="Schlafen_AlbA_2_dom"/>
</dbReference>
<reference evidence="2" key="1">
    <citation type="submission" date="2022-05" db="EMBL/GenBank/DDBJ databases">
        <title>A multi-omics perspective on studying reproductive biology in Daphnia sinensis.</title>
        <authorList>
            <person name="Jia J."/>
        </authorList>
    </citation>
    <scope>NUCLEOTIDE SEQUENCE</scope>
    <source>
        <strain evidence="2">WSL</strain>
    </source>
</reference>
<dbReference type="PANTHER" id="PTHR30595:SF6">
    <property type="entry name" value="SCHLAFEN ALBA-2 DOMAIN-CONTAINING PROTEIN"/>
    <property type="match status" value="1"/>
</dbReference>
<name>A0AAD5KEB6_9CRUS</name>
<accession>A0AAD5KEB6</accession>
<evidence type="ECO:0000313" key="3">
    <source>
        <dbReference type="Proteomes" id="UP000820818"/>
    </source>
</evidence>
<comment type="caution">
    <text evidence="2">The sequence shown here is derived from an EMBL/GenBank/DDBJ whole genome shotgun (WGS) entry which is preliminary data.</text>
</comment>